<sequence>MVKEQRLDHILTVLKGSEMVTYELLAQSLKVSEDTIRRDIDILHKNGLLSKVRGGAILRSRNPLTFQDRSSYLKKGKDVIALKAQQFVKNGQTIFMDGGTTICAVATQFPFNAHFRVVTNNQALVPILAKNKGIEIVVLGGVYNRDTETNVGTRTCQEVSMYVADAYLMGACAADPNHGITARIREDGDVKQSMMNAALKTIVLSNHEKLNHHDFFKVCDLAPVDVLVTDLPSEDKRLDLFRNKEILIV</sequence>
<accession>A0ABV6HLH1</accession>
<dbReference type="EMBL" id="JBHLWO010000002">
    <property type="protein sequence ID" value="MFC0319541.1"/>
    <property type="molecule type" value="Genomic_DNA"/>
</dbReference>
<comment type="caution">
    <text evidence="5">The sequence shown here is derived from an EMBL/GenBank/DDBJ whole genome shotgun (WGS) entry which is preliminary data.</text>
</comment>
<dbReference type="Pfam" id="PF00455">
    <property type="entry name" value="DeoRC"/>
    <property type="match status" value="1"/>
</dbReference>
<dbReference type="InterPro" id="IPR018356">
    <property type="entry name" value="Tscrpt_reg_HTH_DeoR_CS"/>
</dbReference>
<keyword evidence="2 5" id="KW-0238">DNA-binding</keyword>
<dbReference type="Gene3D" id="1.10.10.10">
    <property type="entry name" value="Winged helix-like DNA-binding domain superfamily/Winged helix DNA-binding domain"/>
    <property type="match status" value="1"/>
</dbReference>
<dbReference type="PANTHER" id="PTHR30363">
    <property type="entry name" value="HTH-TYPE TRANSCRIPTIONAL REGULATOR SRLR-RELATED"/>
    <property type="match status" value="1"/>
</dbReference>
<dbReference type="InterPro" id="IPR036390">
    <property type="entry name" value="WH_DNA-bd_sf"/>
</dbReference>
<gene>
    <name evidence="5" type="ORF">ACFFI0_14565</name>
</gene>
<dbReference type="InterPro" id="IPR001034">
    <property type="entry name" value="DeoR_HTH"/>
</dbReference>
<dbReference type="InterPro" id="IPR050313">
    <property type="entry name" value="Carb_Metab_HTH_regulators"/>
</dbReference>
<dbReference type="RefSeq" id="WP_130855871.1">
    <property type="nucleotide sequence ID" value="NZ_JBHLWO010000002.1"/>
</dbReference>
<dbReference type="Proteomes" id="UP001589774">
    <property type="component" value="Unassembled WGS sequence"/>
</dbReference>
<keyword evidence="1" id="KW-0805">Transcription regulation</keyword>
<dbReference type="InterPro" id="IPR036388">
    <property type="entry name" value="WH-like_DNA-bd_sf"/>
</dbReference>
<dbReference type="InterPro" id="IPR014036">
    <property type="entry name" value="DeoR-like_C"/>
</dbReference>
<dbReference type="GO" id="GO:0003677">
    <property type="term" value="F:DNA binding"/>
    <property type="evidence" value="ECO:0007669"/>
    <property type="project" value="UniProtKB-KW"/>
</dbReference>
<dbReference type="PROSITE" id="PS51000">
    <property type="entry name" value="HTH_DEOR_2"/>
    <property type="match status" value="1"/>
</dbReference>
<evidence type="ECO:0000259" key="4">
    <source>
        <dbReference type="PROSITE" id="PS51000"/>
    </source>
</evidence>
<feature type="domain" description="HTH deoR-type" evidence="4">
    <location>
        <begin position="3"/>
        <end position="58"/>
    </location>
</feature>
<keyword evidence="6" id="KW-1185">Reference proteome</keyword>
<keyword evidence="3" id="KW-0804">Transcription</keyword>
<organism evidence="5 6">
    <name type="scientific">Olivibacter oleidegradans</name>
    <dbReference type="NCBI Taxonomy" id="760123"/>
    <lineage>
        <taxon>Bacteria</taxon>
        <taxon>Pseudomonadati</taxon>
        <taxon>Bacteroidota</taxon>
        <taxon>Sphingobacteriia</taxon>
        <taxon>Sphingobacteriales</taxon>
        <taxon>Sphingobacteriaceae</taxon>
        <taxon>Olivibacter</taxon>
    </lineage>
</organism>
<dbReference type="Pfam" id="PF08220">
    <property type="entry name" value="HTH_DeoR"/>
    <property type="match status" value="1"/>
</dbReference>
<dbReference type="PANTHER" id="PTHR30363:SF51">
    <property type="entry name" value="HTH-TYPE TRANSCRIPTIONAL REPRESSOR GLCR"/>
    <property type="match status" value="1"/>
</dbReference>
<proteinExistence type="predicted"/>
<protein>
    <submittedName>
        <fullName evidence="5">DeoR/GlpR family DNA-binding transcription regulator</fullName>
    </submittedName>
</protein>
<name>A0ABV6HLH1_9SPHI</name>
<dbReference type="SUPFAM" id="SSF46785">
    <property type="entry name" value="Winged helix' DNA-binding domain"/>
    <property type="match status" value="1"/>
</dbReference>
<dbReference type="SUPFAM" id="SSF100950">
    <property type="entry name" value="NagB/RpiA/CoA transferase-like"/>
    <property type="match status" value="1"/>
</dbReference>
<evidence type="ECO:0000256" key="2">
    <source>
        <dbReference type="ARBA" id="ARBA00023125"/>
    </source>
</evidence>
<dbReference type="PRINTS" id="PR00037">
    <property type="entry name" value="HTHLACR"/>
</dbReference>
<reference evidence="5 6" key="1">
    <citation type="submission" date="2024-09" db="EMBL/GenBank/DDBJ databases">
        <authorList>
            <person name="Sun Q."/>
            <person name="Mori K."/>
        </authorList>
    </citation>
    <scope>NUCLEOTIDE SEQUENCE [LARGE SCALE GENOMIC DNA]</scope>
    <source>
        <strain evidence="5 6">CCM 7765</strain>
    </source>
</reference>
<evidence type="ECO:0000313" key="5">
    <source>
        <dbReference type="EMBL" id="MFC0319541.1"/>
    </source>
</evidence>
<evidence type="ECO:0000256" key="1">
    <source>
        <dbReference type="ARBA" id="ARBA00023015"/>
    </source>
</evidence>
<dbReference type="SMART" id="SM01134">
    <property type="entry name" value="DeoRC"/>
    <property type="match status" value="1"/>
</dbReference>
<evidence type="ECO:0000256" key="3">
    <source>
        <dbReference type="ARBA" id="ARBA00023163"/>
    </source>
</evidence>
<dbReference type="InterPro" id="IPR037171">
    <property type="entry name" value="NagB/RpiA_transferase-like"/>
</dbReference>
<dbReference type="PROSITE" id="PS00894">
    <property type="entry name" value="HTH_DEOR_1"/>
    <property type="match status" value="1"/>
</dbReference>
<evidence type="ECO:0000313" key="6">
    <source>
        <dbReference type="Proteomes" id="UP001589774"/>
    </source>
</evidence>
<dbReference type="SMART" id="SM00420">
    <property type="entry name" value="HTH_DEOR"/>
    <property type="match status" value="1"/>
</dbReference>